<proteinExistence type="predicted"/>
<reference evidence="1 2" key="1">
    <citation type="submission" date="2017-11" db="EMBL/GenBank/DDBJ databases">
        <title>Rhodohalobacter 15182 sp. nov., isolated from a salt lake.</title>
        <authorList>
            <person name="Han S."/>
        </authorList>
    </citation>
    <scope>NUCLEOTIDE SEQUENCE [LARGE SCALE GENOMIC DNA]</scope>
    <source>
        <strain evidence="1 2">15182</strain>
    </source>
</reference>
<evidence type="ECO:0000313" key="2">
    <source>
        <dbReference type="Proteomes" id="UP000233398"/>
    </source>
</evidence>
<dbReference type="OrthoDB" id="598142at2"/>
<dbReference type="Proteomes" id="UP000233398">
    <property type="component" value="Unassembled WGS sequence"/>
</dbReference>
<accession>A0A2N0VJ09</accession>
<dbReference type="EMBL" id="PISP01000001">
    <property type="protein sequence ID" value="PKD44138.1"/>
    <property type="molecule type" value="Genomic_DNA"/>
</dbReference>
<dbReference type="AlphaFoldDB" id="A0A2N0VJ09"/>
<gene>
    <name evidence="1" type="ORF">CWD77_01325</name>
</gene>
<dbReference type="InterPro" id="IPR021474">
    <property type="entry name" value="DUF3127"/>
</dbReference>
<comment type="caution">
    <text evidence="1">The sequence shown here is derived from an EMBL/GenBank/DDBJ whole genome shotgun (WGS) entry which is preliminary data.</text>
</comment>
<organism evidence="1 2">
    <name type="scientific">Rhodohalobacter barkolensis</name>
    <dbReference type="NCBI Taxonomy" id="2053187"/>
    <lineage>
        <taxon>Bacteria</taxon>
        <taxon>Pseudomonadati</taxon>
        <taxon>Balneolota</taxon>
        <taxon>Balneolia</taxon>
        <taxon>Balneolales</taxon>
        <taxon>Balneolaceae</taxon>
        <taxon>Rhodohalobacter</taxon>
    </lineage>
</organism>
<protein>
    <recommendedName>
        <fullName evidence="3">DUF3127 domain-containing protein</fullName>
    </recommendedName>
</protein>
<keyword evidence="2" id="KW-1185">Reference proteome</keyword>
<sequence length="115" mass="12901">MDLHITGKVIKILEEQSGKGKNGPWRKRDFILETPGEYPRKVCITQWGDQIDKNSVVQDETVTAFIDIQSREYKGNWYTDVKAWKIEKGAAAQGGEPADDVVIDFGAEGDDEAPF</sequence>
<dbReference type="Pfam" id="PF11325">
    <property type="entry name" value="DUF3127"/>
    <property type="match status" value="1"/>
</dbReference>
<evidence type="ECO:0008006" key="3">
    <source>
        <dbReference type="Google" id="ProtNLM"/>
    </source>
</evidence>
<dbReference type="RefSeq" id="WP_101071429.1">
    <property type="nucleotide sequence ID" value="NZ_PISP01000001.1"/>
</dbReference>
<evidence type="ECO:0000313" key="1">
    <source>
        <dbReference type="EMBL" id="PKD44138.1"/>
    </source>
</evidence>
<name>A0A2N0VJ09_9BACT</name>